<organism evidence="1 2">
    <name type="scientific">Bacillus gaemokensis</name>
    <dbReference type="NCBI Taxonomy" id="574375"/>
    <lineage>
        <taxon>Bacteria</taxon>
        <taxon>Bacillati</taxon>
        <taxon>Bacillota</taxon>
        <taxon>Bacilli</taxon>
        <taxon>Bacillales</taxon>
        <taxon>Bacillaceae</taxon>
        <taxon>Bacillus</taxon>
        <taxon>Bacillus cereus group</taxon>
    </lineage>
</organism>
<dbReference type="Pfam" id="PF04286">
    <property type="entry name" value="DUF445"/>
    <property type="match status" value="1"/>
</dbReference>
<name>A0A073KDV4_9BACI</name>
<dbReference type="Proteomes" id="UP000027778">
    <property type="component" value="Unassembled WGS sequence"/>
</dbReference>
<evidence type="ECO:0008006" key="3">
    <source>
        <dbReference type="Google" id="ProtNLM"/>
    </source>
</evidence>
<dbReference type="GO" id="GO:0005886">
    <property type="term" value="C:plasma membrane"/>
    <property type="evidence" value="ECO:0007669"/>
    <property type="project" value="TreeGrafter"/>
</dbReference>
<dbReference type="eggNOG" id="COG2733">
    <property type="taxonomic scope" value="Bacteria"/>
</dbReference>
<reference evidence="1 2" key="1">
    <citation type="submission" date="2014-06" db="EMBL/GenBank/DDBJ databases">
        <title>Draft genome sequence of Bacillus gaemokensis JCM 15801 (MCCC 1A00707).</title>
        <authorList>
            <person name="Lai Q."/>
            <person name="Liu Y."/>
            <person name="Shao Z."/>
        </authorList>
    </citation>
    <scope>NUCLEOTIDE SEQUENCE [LARGE SCALE GENOMIC DNA]</scope>
    <source>
        <strain evidence="1 2">JCM 15801</strain>
    </source>
</reference>
<dbReference type="OrthoDB" id="9769590at2"/>
<dbReference type="PANTHER" id="PTHR38442">
    <property type="entry name" value="INNER MEMBRANE PROTEIN-RELATED"/>
    <property type="match status" value="1"/>
</dbReference>
<dbReference type="PANTHER" id="PTHR38442:SF1">
    <property type="entry name" value="INNER MEMBRANE PROTEIN"/>
    <property type="match status" value="1"/>
</dbReference>
<evidence type="ECO:0000313" key="1">
    <source>
        <dbReference type="EMBL" id="KEK24647.1"/>
    </source>
</evidence>
<dbReference type="InterPro" id="IPR007383">
    <property type="entry name" value="DUF445"/>
</dbReference>
<accession>A0A073KDV4</accession>
<proteinExistence type="predicted"/>
<dbReference type="RefSeq" id="WP_033674005.1">
    <property type="nucleotide sequence ID" value="NZ_JOTM01000005.1"/>
</dbReference>
<dbReference type="EMBL" id="JOTM01000005">
    <property type="protein sequence ID" value="KEK24647.1"/>
    <property type="molecule type" value="Genomic_DNA"/>
</dbReference>
<dbReference type="AlphaFoldDB" id="A0A073KDV4"/>
<sequence>MSLQSKYLAGISLGVMGVGFAATIPFQGTIAGEIIQGGFEAGLVGGLADWFAVTALFRHPMGIPIPHTALLPKNRKRITKGLVSTLENEWLTKESITNKVKEMKLAQMVLQIAERELQSDAVKKGIVTIAEKAILQINTEKLATVIEKELKTYLHTIHTGNILQVLIDQLVVQEYDEKTLDYMLVKAKEWTAQDEARYQLGSLGMKAMENIKVDGFLQFTLKSFMNIVDEEKIGGILQKFVISNISSLQDPDNSTRQLVLMKIRQELINVKENEAVLQELENWKERWIADWDATEKIKELLGQAQGRAVAFVKNEEFADRYLLPFLTTQMNKVKEDPAAVENMEEWLQKQIVNLVENNHSKIGKLVQENLDKLDDKTLIEMIENNVGKDLQWIRVNGAVCGFMIGLVLEGIKAVI</sequence>
<protein>
    <recommendedName>
        <fullName evidence="3">DUF445 domain-containing protein</fullName>
    </recommendedName>
</protein>
<evidence type="ECO:0000313" key="2">
    <source>
        <dbReference type="Proteomes" id="UP000027778"/>
    </source>
</evidence>
<comment type="caution">
    <text evidence="1">The sequence shown here is derived from an EMBL/GenBank/DDBJ whole genome shotgun (WGS) entry which is preliminary data.</text>
</comment>
<gene>
    <name evidence="1" type="ORF">BAGA_23540</name>
</gene>
<keyword evidence="2" id="KW-1185">Reference proteome</keyword>